<dbReference type="EMBL" id="BARW01027947">
    <property type="protein sequence ID" value="GAJ07543.1"/>
    <property type="molecule type" value="Genomic_DNA"/>
</dbReference>
<dbReference type="Pfam" id="PF02350">
    <property type="entry name" value="Epimerase_2"/>
    <property type="match status" value="1"/>
</dbReference>
<sequence length="123" mass="13379">MKILNVVGARPNFMKIAPLMAEYGRHGNIHAILVHTGQHYDDIMSDLFFSELGIPKPDINLEVGSGSHAVQTAEIMKRFEPVLIDHKPDVVVVVGDVNSTIACGLVAVQLGTKLARIVLIPPF</sequence>
<dbReference type="InterPro" id="IPR003331">
    <property type="entry name" value="UDP_GlcNAc_Epimerase_2_dom"/>
</dbReference>
<organism evidence="2">
    <name type="scientific">marine sediment metagenome</name>
    <dbReference type="NCBI Taxonomy" id="412755"/>
    <lineage>
        <taxon>unclassified sequences</taxon>
        <taxon>metagenomes</taxon>
        <taxon>ecological metagenomes</taxon>
    </lineage>
</organism>
<dbReference type="PANTHER" id="PTHR43174:SF1">
    <property type="entry name" value="UDP-N-ACETYLGLUCOSAMINE 2-EPIMERASE"/>
    <property type="match status" value="1"/>
</dbReference>
<accession>X1TQE4</accession>
<dbReference type="Gene3D" id="3.40.50.2000">
    <property type="entry name" value="Glycogen Phosphorylase B"/>
    <property type="match status" value="1"/>
</dbReference>
<feature type="domain" description="UDP-N-acetylglucosamine 2-epimerase" evidence="1">
    <location>
        <begin position="24"/>
        <end position="114"/>
    </location>
</feature>
<protein>
    <recommendedName>
        <fullName evidence="1">UDP-N-acetylglucosamine 2-epimerase domain-containing protein</fullName>
    </recommendedName>
</protein>
<reference evidence="2" key="1">
    <citation type="journal article" date="2014" name="Front. Microbiol.">
        <title>High frequency of phylogenetically diverse reductive dehalogenase-homologous genes in deep subseafloor sedimentary metagenomes.</title>
        <authorList>
            <person name="Kawai M."/>
            <person name="Futagami T."/>
            <person name="Toyoda A."/>
            <person name="Takaki Y."/>
            <person name="Nishi S."/>
            <person name="Hori S."/>
            <person name="Arai W."/>
            <person name="Tsubouchi T."/>
            <person name="Morono Y."/>
            <person name="Uchiyama I."/>
            <person name="Ito T."/>
            <person name="Fujiyama A."/>
            <person name="Inagaki F."/>
            <person name="Takami H."/>
        </authorList>
    </citation>
    <scope>NUCLEOTIDE SEQUENCE</scope>
    <source>
        <strain evidence="2">Expedition CK06-06</strain>
    </source>
</reference>
<proteinExistence type="predicted"/>
<dbReference type="AlphaFoldDB" id="X1TQE4"/>
<evidence type="ECO:0000259" key="1">
    <source>
        <dbReference type="Pfam" id="PF02350"/>
    </source>
</evidence>
<evidence type="ECO:0000313" key="2">
    <source>
        <dbReference type="EMBL" id="GAJ07543.1"/>
    </source>
</evidence>
<dbReference type="SUPFAM" id="SSF53756">
    <property type="entry name" value="UDP-Glycosyltransferase/glycogen phosphorylase"/>
    <property type="match status" value="1"/>
</dbReference>
<gene>
    <name evidence="2" type="ORF">S12H4_45235</name>
</gene>
<comment type="caution">
    <text evidence="2">The sequence shown here is derived from an EMBL/GenBank/DDBJ whole genome shotgun (WGS) entry which is preliminary data.</text>
</comment>
<dbReference type="InterPro" id="IPR029767">
    <property type="entry name" value="WecB-like"/>
</dbReference>
<name>X1TQE4_9ZZZZ</name>
<dbReference type="PANTHER" id="PTHR43174">
    <property type="entry name" value="UDP-N-ACETYLGLUCOSAMINE 2-EPIMERASE"/>
    <property type="match status" value="1"/>
</dbReference>